<gene>
    <name evidence="3" type="ORF">RU10_01850</name>
</gene>
<dbReference type="RefSeq" id="WP_042606807.1">
    <property type="nucleotide sequence ID" value="NZ_JXQY01000004.1"/>
</dbReference>
<feature type="domain" description="PRTase-CE" evidence="1">
    <location>
        <begin position="32"/>
        <end position="275"/>
    </location>
</feature>
<feature type="domain" description="OLD-like TOPRIM" evidence="2">
    <location>
        <begin position="315"/>
        <end position="474"/>
    </location>
</feature>
<evidence type="ECO:0000259" key="1">
    <source>
        <dbReference type="Pfam" id="PF24390"/>
    </source>
</evidence>
<dbReference type="Proteomes" id="UP000032086">
    <property type="component" value="Unassembled WGS sequence"/>
</dbReference>
<evidence type="ECO:0000259" key="2">
    <source>
        <dbReference type="Pfam" id="PF24395"/>
    </source>
</evidence>
<dbReference type="InterPro" id="IPR056920">
    <property type="entry name" value="PRTase-CE"/>
</dbReference>
<proteinExistence type="predicted"/>
<name>A0AAE2AZV2_PSEFL</name>
<sequence length="494" mass="54597">MINALPSSIATEIERVERAVSGWPVSVAIDHVIRWVLQFDRDDYGLAIRILENIDVLAQRDVRAAFQVAQAKLERAAIEKGTPIKKTNTLYAGVGQASKSGAVMAYHYRLAAQISEADFFTQDEEDDIDFSRIDNIVLLDDVIGTGQSVATDIAHVIEEIHSLSKSRNVYVLTVAGYVEGISKVVEETGASVISALEYSVKDTVTDLDGVFYTGLPMSERARALDRIKRYCRIAARSDLGYGSIGGLLVFDHNTPNTSLPVIWARGNGWMPLFARAGRVQGTAKVLKEAKAEREAEAAQEAHVTEHPPKKKAIDLTLFVEGKFDERFVDVMRGSFGLVERLGVSDVSAVALGGLAQSVRLFELLRDSRKYAVFVLDGDSHSKRMASRIEPSGTTQIMYLEPSFIALLDIDKIYTDAERFPGLPEPNRDLNDDKWFFEVERAVLRKGALTASGERFAQIVEEYLHLAKYEAFIQNLAKHVDQLLSPSNSPSSGVD</sequence>
<dbReference type="Pfam" id="PF24395">
    <property type="entry name" value="OLD-like_TOPRIM_1"/>
    <property type="match status" value="1"/>
</dbReference>
<dbReference type="Pfam" id="PF24390">
    <property type="entry name" value="PRTase-CE"/>
    <property type="match status" value="1"/>
</dbReference>
<dbReference type="AlphaFoldDB" id="A0AAE2AZV2"/>
<dbReference type="EMBL" id="JXQY01000004">
    <property type="protein sequence ID" value="KIP97188.1"/>
    <property type="molecule type" value="Genomic_DNA"/>
</dbReference>
<accession>A0AAE2AZV2</accession>
<dbReference type="InterPro" id="IPR057056">
    <property type="entry name" value="OLD-like_TOPRIM_dom"/>
</dbReference>
<organism evidence="3 4">
    <name type="scientific">Pseudomonas fluorescens</name>
    <dbReference type="NCBI Taxonomy" id="294"/>
    <lineage>
        <taxon>Bacteria</taxon>
        <taxon>Pseudomonadati</taxon>
        <taxon>Pseudomonadota</taxon>
        <taxon>Gammaproteobacteria</taxon>
        <taxon>Pseudomonadales</taxon>
        <taxon>Pseudomonadaceae</taxon>
        <taxon>Pseudomonas</taxon>
    </lineage>
</organism>
<evidence type="ECO:0000313" key="4">
    <source>
        <dbReference type="Proteomes" id="UP000032086"/>
    </source>
</evidence>
<comment type="caution">
    <text evidence="3">The sequence shown here is derived from an EMBL/GenBank/DDBJ whole genome shotgun (WGS) entry which is preliminary data.</text>
</comment>
<reference evidence="3 4" key="1">
    <citation type="submission" date="2014-12" db="EMBL/GenBank/DDBJ databases">
        <title>16Stimator: statistical estimation of ribosomal gene copy numbers from draft genome assemblies.</title>
        <authorList>
            <person name="Perisin M.A."/>
            <person name="Vetter M."/>
            <person name="Gilbert J.A."/>
            <person name="Bergelson J."/>
        </authorList>
    </citation>
    <scope>NUCLEOTIDE SEQUENCE [LARGE SCALE GENOMIC DNA]</scope>
    <source>
        <strain evidence="3 4">MEP34</strain>
    </source>
</reference>
<protein>
    <submittedName>
        <fullName evidence="3">Uncharacterized protein</fullName>
    </submittedName>
</protein>
<evidence type="ECO:0000313" key="3">
    <source>
        <dbReference type="EMBL" id="KIP97188.1"/>
    </source>
</evidence>